<accession>A0A2R6PBM5</accession>
<dbReference type="Pfam" id="PF00400">
    <property type="entry name" value="WD40"/>
    <property type="match status" value="3"/>
</dbReference>
<dbReference type="AlphaFoldDB" id="A0A2R6PBM5"/>
<dbReference type="Gene3D" id="2.130.10.10">
    <property type="entry name" value="YVTN repeat-like/Quinoprotein amine dehydrogenase"/>
    <property type="match status" value="1"/>
</dbReference>
<comment type="caution">
    <text evidence="4">The sequence shown here is derived from an EMBL/GenBank/DDBJ whole genome shotgun (WGS) entry which is preliminary data.</text>
</comment>
<dbReference type="EMBL" id="NKQK01000027">
    <property type="protein sequence ID" value="PSR88422.1"/>
    <property type="molecule type" value="Genomic_DNA"/>
</dbReference>
<keyword evidence="5" id="KW-1185">Reference proteome</keyword>
<reference evidence="5" key="2">
    <citation type="journal article" date="2018" name="BMC Genomics">
        <title>A manually annotated Actinidia chinensis var. chinensis (kiwifruit) genome highlights the challenges associated with draft genomes and gene prediction in plants.</title>
        <authorList>
            <person name="Pilkington S.M."/>
            <person name="Crowhurst R."/>
            <person name="Hilario E."/>
            <person name="Nardozza S."/>
            <person name="Fraser L."/>
            <person name="Peng Y."/>
            <person name="Gunaseelan K."/>
            <person name="Simpson R."/>
            <person name="Tahir J."/>
            <person name="Deroles S.C."/>
            <person name="Templeton K."/>
            <person name="Luo Z."/>
            <person name="Davy M."/>
            <person name="Cheng C."/>
            <person name="McNeilage M."/>
            <person name="Scaglione D."/>
            <person name="Liu Y."/>
            <person name="Zhang Q."/>
            <person name="Datson P."/>
            <person name="De Silva N."/>
            <person name="Gardiner S.E."/>
            <person name="Bassett H."/>
            <person name="Chagne D."/>
            <person name="McCallum J."/>
            <person name="Dzierzon H."/>
            <person name="Deng C."/>
            <person name="Wang Y.Y."/>
            <person name="Barron L."/>
            <person name="Manako K."/>
            <person name="Bowen J."/>
            <person name="Foster T.M."/>
            <person name="Erridge Z.A."/>
            <person name="Tiffin H."/>
            <person name="Waite C.N."/>
            <person name="Davies K.M."/>
            <person name="Grierson E.P."/>
            <person name="Laing W.A."/>
            <person name="Kirk R."/>
            <person name="Chen X."/>
            <person name="Wood M."/>
            <person name="Montefiori M."/>
            <person name="Brummell D.A."/>
            <person name="Schwinn K.E."/>
            <person name="Catanach A."/>
            <person name="Fullerton C."/>
            <person name="Li D."/>
            <person name="Meiyalaghan S."/>
            <person name="Nieuwenhuizen N."/>
            <person name="Read N."/>
            <person name="Prakash R."/>
            <person name="Hunter D."/>
            <person name="Zhang H."/>
            <person name="McKenzie M."/>
            <person name="Knabel M."/>
            <person name="Harris A."/>
            <person name="Allan A.C."/>
            <person name="Gleave A."/>
            <person name="Chen A."/>
            <person name="Janssen B.J."/>
            <person name="Plunkett B."/>
            <person name="Ampomah-Dwamena C."/>
            <person name="Voogd C."/>
            <person name="Leif D."/>
            <person name="Lafferty D."/>
            <person name="Souleyre E.J.F."/>
            <person name="Varkonyi-Gasic E."/>
            <person name="Gambi F."/>
            <person name="Hanley J."/>
            <person name="Yao J.L."/>
            <person name="Cheung J."/>
            <person name="David K.M."/>
            <person name="Warren B."/>
            <person name="Marsh K."/>
            <person name="Snowden K.C."/>
            <person name="Lin-Wang K."/>
            <person name="Brian L."/>
            <person name="Martinez-Sanchez M."/>
            <person name="Wang M."/>
            <person name="Ileperuma N."/>
            <person name="Macnee N."/>
            <person name="Campin R."/>
            <person name="McAtee P."/>
            <person name="Drummond R.S.M."/>
            <person name="Espley R.V."/>
            <person name="Ireland H.S."/>
            <person name="Wu R."/>
            <person name="Atkinson R.G."/>
            <person name="Karunairetnam S."/>
            <person name="Bulley S."/>
            <person name="Chunkath S."/>
            <person name="Hanley Z."/>
            <person name="Storey R."/>
            <person name="Thrimawithana A.H."/>
            <person name="Thomson S."/>
            <person name="David C."/>
            <person name="Testolin R."/>
            <person name="Huang H."/>
            <person name="Hellens R.P."/>
            <person name="Schaffer R.J."/>
        </authorList>
    </citation>
    <scope>NUCLEOTIDE SEQUENCE [LARGE SCALE GENOMIC DNA]</scope>
    <source>
        <strain evidence="5">cv. Red5</strain>
    </source>
</reference>
<dbReference type="OrthoDB" id="10262475at2759"/>
<dbReference type="InterPro" id="IPR001680">
    <property type="entry name" value="WD40_rpt"/>
</dbReference>
<dbReference type="OMA" id="YHEEDKM"/>
<dbReference type="PANTHER" id="PTHR10971">
    <property type="entry name" value="MRNA EXPORT FACTOR AND BUB3"/>
    <property type="match status" value="1"/>
</dbReference>
<dbReference type="SUPFAM" id="SSF50978">
    <property type="entry name" value="WD40 repeat-like"/>
    <property type="match status" value="1"/>
</dbReference>
<reference evidence="4 5" key="1">
    <citation type="submission" date="2017-07" db="EMBL/GenBank/DDBJ databases">
        <title>An improved, manually edited Actinidia chinensis var. chinensis (kiwifruit) genome highlights the challenges associated with draft genomes and gene prediction in plants.</title>
        <authorList>
            <person name="Pilkington S."/>
            <person name="Crowhurst R."/>
            <person name="Hilario E."/>
            <person name="Nardozza S."/>
            <person name="Fraser L."/>
            <person name="Peng Y."/>
            <person name="Gunaseelan K."/>
            <person name="Simpson R."/>
            <person name="Tahir J."/>
            <person name="Deroles S."/>
            <person name="Templeton K."/>
            <person name="Luo Z."/>
            <person name="Davy M."/>
            <person name="Cheng C."/>
            <person name="Mcneilage M."/>
            <person name="Scaglione D."/>
            <person name="Liu Y."/>
            <person name="Zhang Q."/>
            <person name="Datson P."/>
            <person name="De Silva N."/>
            <person name="Gardiner S."/>
            <person name="Bassett H."/>
            <person name="Chagne D."/>
            <person name="Mccallum J."/>
            <person name="Dzierzon H."/>
            <person name="Deng C."/>
            <person name="Wang Y.-Y."/>
            <person name="Barron N."/>
            <person name="Manako K."/>
            <person name="Bowen J."/>
            <person name="Foster T."/>
            <person name="Erridge Z."/>
            <person name="Tiffin H."/>
            <person name="Waite C."/>
            <person name="Davies K."/>
            <person name="Grierson E."/>
            <person name="Laing W."/>
            <person name="Kirk R."/>
            <person name="Chen X."/>
            <person name="Wood M."/>
            <person name="Montefiori M."/>
            <person name="Brummell D."/>
            <person name="Schwinn K."/>
            <person name="Catanach A."/>
            <person name="Fullerton C."/>
            <person name="Li D."/>
            <person name="Meiyalaghan S."/>
            <person name="Nieuwenhuizen N."/>
            <person name="Read N."/>
            <person name="Prakash R."/>
            <person name="Hunter D."/>
            <person name="Zhang H."/>
            <person name="Mckenzie M."/>
            <person name="Knabel M."/>
            <person name="Harris A."/>
            <person name="Allan A."/>
            <person name="Chen A."/>
            <person name="Janssen B."/>
            <person name="Plunkett B."/>
            <person name="Dwamena C."/>
            <person name="Voogd C."/>
            <person name="Leif D."/>
            <person name="Lafferty D."/>
            <person name="Souleyre E."/>
            <person name="Varkonyi-Gasic E."/>
            <person name="Gambi F."/>
            <person name="Hanley J."/>
            <person name="Yao J.-L."/>
            <person name="Cheung J."/>
            <person name="David K."/>
            <person name="Warren B."/>
            <person name="Marsh K."/>
            <person name="Snowden K."/>
            <person name="Lin-Wang K."/>
            <person name="Brian L."/>
            <person name="Martinez-Sanchez M."/>
            <person name="Wang M."/>
            <person name="Ileperuma N."/>
            <person name="Macnee N."/>
            <person name="Campin R."/>
            <person name="Mcatee P."/>
            <person name="Drummond R."/>
            <person name="Espley R."/>
            <person name="Ireland H."/>
            <person name="Wu R."/>
            <person name="Atkinson R."/>
            <person name="Karunairetnam S."/>
            <person name="Bulley S."/>
            <person name="Chunkath S."/>
            <person name="Hanley Z."/>
            <person name="Storey R."/>
            <person name="Thrimawithana A."/>
            <person name="Thomson S."/>
            <person name="David C."/>
            <person name="Testolin R."/>
        </authorList>
    </citation>
    <scope>NUCLEOTIDE SEQUENCE [LARGE SCALE GENOMIC DNA]</scope>
    <source>
        <strain evidence="5">cv. Red5</strain>
        <tissue evidence="4">Young leaf</tissue>
    </source>
</reference>
<feature type="repeat" description="WD" evidence="3">
    <location>
        <begin position="142"/>
        <end position="184"/>
    </location>
</feature>
<evidence type="ECO:0000313" key="5">
    <source>
        <dbReference type="Proteomes" id="UP000241394"/>
    </source>
</evidence>
<gene>
    <name evidence="4" type="ORF">CEY00_Acc31489</name>
</gene>
<organism evidence="4 5">
    <name type="scientific">Actinidia chinensis var. chinensis</name>
    <name type="common">Chinese soft-hair kiwi</name>
    <dbReference type="NCBI Taxonomy" id="1590841"/>
    <lineage>
        <taxon>Eukaryota</taxon>
        <taxon>Viridiplantae</taxon>
        <taxon>Streptophyta</taxon>
        <taxon>Embryophyta</taxon>
        <taxon>Tracheophyta</taxon>
        <taxon>Spermatophyta</taxon>
        <taxon>Magnoliopsida</taxon>
        <taxon>eudicotyledons</taxon>
        <taxon>Gunneridae</taxon>
        <taxon>Pentapetalae</taxon>
        <taxon>asterids</taxon>
        <taxon>Ericales</taxon>
        <taxon>Actinidiaceae</taxon>
        <taxon>Actinidia</taxon>
    </lineage>
</organism>
<dbReference type="GO" id="GO:0000776">
    <property type="term" value="C:kinetochore"/>
    <property type="evidence" value="ECO:0007669"/>
    <property type="project" value="EnsemblPlants"/>
</dbReference>
<dbReference type="PROSITE" id="PS50082">
    <property type="entry name" value="WD_REPEATS_2"/>
    <property type="match status" value="1"/>
</dbReference>
<dbReference type="InterPro" id="IPR036322">
    <property type="entry name" value="WD40_repeat_dom_sf"/>
</dbReference>
<evidence type="ECO:0000313" key="4">
    <source>
        <dbReference type="EMBL" id="PSR88422.1"/>
    </source>
</evidence>
<dbReference type="InParanoid" id="A0A2R6PBM5"/>
<sequence>METKGTCLKFENPIRDAVTKIRFAPKSNNLLISSWDSSLRLYDVDRFVLRVEAPFEAALLDCCFQNELVAFSAGSDGCVRRYDLDSGIHDTVGNHDDLVSCIEYSDETRFVAGSIDGRIALEYLNSSDAGYVFWCHPKSKDGRHHVVPVNDVAFNPIISGAFVTGNNKGDVATWDAQSKRRIQQVQLPRYSNSVTSLSYNHTGRLLAVASSNTCLEANEIEEPPQIFIHEMDDNRIGSVSSGHSKSEK</sequence>
<keyword evidence="1 3" id="KW-0853">WD repeat</keyword>
<dbReference type="STRING" id="1590841.A0A2R6PBM5"/>
<protein>
    <submittedName>
        <fullName evidence="4">Mitotic checkpoint protein like</fullName>
    </submittedName>
</protein>
<dbReference type="SMART" id="SM00320">
    <property type="entry name" value="WD40"/>
    <property type="match status" value="5"/>
</dbReference>
<evidence type="ECO:0000256" key="1">
    <source>
        <dbReference type="ARBA" id="ARBA00022574"/>
    </source>
</evidence>
<keyword evidence="2" id="KW-0677">Repeat</keyword>
<dbReference type="InterPro" id="IPR015943">
    <property type="entry name" value="WD40/YVTN_repeat-like_dom_sf"/>
</dbReference>
<evidence type="ECO:0000256" key="3">
    <source>
        <dbReference type="PROSITE-ProRule" id="PRU00221"/>
    </source>
</evidence>
<proteinExistence type="predicted"/>
<evidence type="ECO:0000256" key="2">
    <source>
        <dbReference type="ARBA" id="ARBA00022737"/>
    </source>
</evidence>
<dbReference type="Proteomes" id="UP000241394">
    <property type="component" value="Chromosome LG27"/>
</dbReference>
<name>A0A2R6PBM5_ACTCC</name>
<dbReference type="Gramene" id="PSR88422">
    <property type="protein sequence ID" value="PSR88422"/>
    <property type="gene ID" value="CEY00_Acc31489"/>
</dbReference>